<comment type="caution">
    <text evidence="3">The sequence shown here is derived from an EMBL/GenBank/DDBJ whole genome shotgun (WGS) entry which is preliminary data.</text>
</comment>
<feature type="domain" description="DUF4143" evidence="2">
    <location>
        <begin position="213"/>
        <end position="364"/>
    </location>
</feature>
<dbReference type="GO" id="GO:0005524">
    <property type="term" value="F:ATP binding"/>
    <property type="evidence" value="ECO:0007669"/>
    <property type="project" value="UniProtKB-KW"/>
</dbReference>
<dbReference type="Pfam" id="PF13173">
    <property type="entry name" value="AAA_14"/>
    <property type="match status" value="1"/>
</dbReference>
<dbReference type="PANTHER" id="PTHR43566">
    <property type="entry name" value="CONSERVED PROTEIN"/>
    <property type="match status" value="1"/>
</dbReference>
<keyword evidence="3" id="KW-0067">ATP-binding</keyword>
<protein>
    <submittedName>
        <fullName evidence="3">ATP-binding protein</fullName>
    </submittedName>
</protein>
<evidence type="ECO:0000259" key="2">
    <source>
        <dbReference type="Pfam" id="PF13635"/>
    </source>
</evidence>
<evidence type="ECO:0000259" key="1">
    <source>
        <dbReference type="Pfam" id="PF13173"/>
    </source>
</evidence>
<keyword evidence="3" id="KW-0547">Nucleotide-binding</keyword>
<sequence length="416" mass="47657">MKRRKITEYILRETAKKQGRILVFTGARQTGKTTLARQLFPHYEYLSIEDPVLRSSYTRLTSSQWKELYPFAILDEVQKAPLLVESIKAVYDQWEEPHYILLGSSQLLLLEKVKESLAGRCTIIELFPLTLPELETTSWDDTVPNSIYQTYLSNPTELPPLLPNFLMDKRHASIDRAWNHYVRFGAYPALTDTGLSDEDRFSWLSGYVKTYLERDVRDLAAMRDLEPFIKLQQYLALQTATQLNVASIATQVGVSAKTVQRYLRYLELSYQTLVLPSWSKNANKRLVKSPKVHMLDPGVLQAVLQKRGGTTGAEFESLVIAELYKQARCLPLDVRFHYLRTLDGREVDCLVELPEGYFAFEIKMAQRSTPSDARHLRDLEALLDKPVLHNFILSQDPETRILGPGITALHAAYFLG</sequence>
<dbReference type="InterPro" id="IPR027417">
    <property type="entry name" value="P-loop_NTPase"/>
</dbReference>
<dbReference type="SUPFAM" id="SSF52540">
    <property type="entry name" value="P-loop containing nucleoside triphosphate hydrolases"/>
    <property type="match status" value="1"/>
</dbReference>
<dbReference type="Pfam" id="PF13635">
    <property type="entry name" value="DUF4143"/>
    <property type="match status" value="1"/>
</dbReference>
<organism evidence="3">
    <name type="scientific">Gracilinema caldarium</name>
    <dbReference type="NCBI Taxonomy" id="215591"/>
    <lineage>
        <taxon>Bacteria</taxon>
        <taxon>Pseudomonadati</taxon>
        <taxon>Spirochaetota</taxon>
        <taxon>Spirochaetia</taxon>
        <taxon>Spirochaetales</taxon>
        <taxon>Breznakiellaceae</taxon>
        <taxon>Gracilinema</taxon>
    </lineage>
</organism>
<dbReference type="AlphaFoldDB" id="A0A7C3EH14"/>
<accession>A0A7C3EH14</accession>
<reference evidence="3" key="1">
    <citation type="journal article" date="2020" name="mSystems">
        <title>Genome- and Community-Level Interaction Insights into Carbon Utilization and Element Cycling Functions of Hydrothermarchaeota in Hydrothermal Sediment.</title>
        <authorList>
            <person name="Zhou Z."/>
            <person name="Liu Y."/>
            <person name="Xu W."/>
            <person name="Pan J."/>
            <person name="Luo Z.H."/>
            <person name="Li M."/>
        </authorList>
    </citation>
    <scope>NUCLEOTIDE SEQUENCE [LARGE SCALE GENOMIC DNA]</scope>
    <source>
        <strain evidence="3">SpSt-503</strain>
    </source>
</reference>
<evidence type="ECO:0000313" key="3">
    <source>
        <dbReference type="EMBL" id="HFH29915.1"/>
    </source>
</evidence>
<name>A0A7C3EH14_9SPIR</name>
<dbReference type="PANTHER" id="PTHR43566:SF2">
    <property type="entry name" value="DUF4143 DOMAIN-CONTAINING PROTEIN"/>
    <property type="match status" value="1"/>
</dbReference>
<dbReference type="InterPro" id="IPR041682">
    <property type="entry name" value="AAA_14"/>
</dbReference>
<feature type="domain" description="AAA" evidence="1">
    <location>
        <begin position="20"/>
        <end position="134"/>
    </location>
</feature>
<proteinExistence type="predicted"/>
<gene>
    <name evidence="3" type="ORF">ENS59_10460</name>
</gene>
<dbReference type="EMBL" id="DSVL01000321">
    <property type="protein sequence ID" value="HFH29915.1"/>
    <property type="molecule type" value="Genomic_DNA"/>
</dbReference>
<dbReference type="InterPro" id="IPR025420">
    <property type="entry name" value="DUF4143"/>
</dbReference>